<dbReference type="EMBL" id="MHWV01000013">
    <property type="protein sequence ID" value="OHB14118.1"/>
    <property type="molecule type" value="Genomic_DNA"/>
</dbReference>
<proteinExistence type="predicted"/>
<evidence type="ECO:0000313" key="2">
    <source>
        <dbReference type="Proteomes" id="UP000178288"/>
    </source>
</evidence>
<organism evidence="1 2">
    <name type="scientific">Candidatus Zambryskibacteria bacterium RIFCSPLOWO2_12_FULL_45_14</name>
    <dbReference type="NCBI Taxonomy" id="1802778"/>
    <lineage>
        <taxon>Bacteria</taxon>
        <taxon>Candidatus Zambryskiibacteriota</taxon>
    </lineage>
</organism>
<gene>
    <name evidence="1" type="ORF">A3G05_01975</name>
</gene>
<evidence type="ECO:0000313" key="1">
    <source>
        <dbReference type="EMBL" id="OHB14118.1"/>
    </source>
</evidence>
<sequence length="202" mass="22626">MEAQMCITRIGLVVALILSAYSVARAQEVWVESGTSFAPTLGYDPGFVLKTRVVFGGLKGSTLEVEGWLDMSDKWVGQGWSLDERTKFSWLNVDGLGPMIGIGFWKFGGPWDKKVMWYLVGVEKRSTSYDLSVNYRGEVASTANNHQSAVDTSMRAFFKDRFSLETKVGAVHFYDEYSTTRGRWGFSTTFLVGVLFSRHSLP</sequence>
<dbReference type="AlphaFoldDB" id="A0A1G2UXM6"/>
<dbReference type="Proteomes" id="UP000178288">
    <property type="component" value="Unassembled WGS sequence"/>
</dbReference>
<comment type="caution">
    <text evidence="1">The sequence shown here is derived from an EMBL/GenBank/DDBJ whole genome shotgun (WGS) entry which is preliminary data.</text>
</comment>
<name>A0A1G2UXM6_9BACT</name>
<protein>
    <submittedName>
        <fullName evidence="1">Uncharacterized protein</fullName>
    </submittedName>
</protein>
<accession>A0A1G2UXM6</accession>
<reference evidence="1 2" key="1">
    <citation type="journal article" date="2016" name="Nat. Commun.">
        <title>Thousands of microbial genomes shed light on interconnected biogeochemical processes in an aquifer system.</title>
        <authorList>
            <person name="Anantharaman K."/>
            <person name="Brown C.T."/>
            <person name="Hug L.A."/>
            <person name="Sharon I."/>
            <person name="Castelle C.J."/>
            <person name="Probst A.J."/>
            <person name="Thomas B.C."/>
            <person name="Singh A."/>
            <person name="Wilkins M.J."/>
            <person name="Karaoz U."/>
            <person name="Brodie E.L."/>
            <person name="Williams K.H."/>
            <person name="Hubbard S.S."/>
            <person name="Banfield J.F."/>
        </authorList>
    </citation>
    <scope>NUCLEOTIDE SEQUENCE [LARGE SCALE GENOMIC DNA]</scope>
</reference>